<dbReference type="OrthoDB" id="5916671at2759"/>
<evidence type="ECO:0000313" key="6">
    <source>
        <dbReference type="EMBL" id="EYC28587.1"/>
    </source>
</evidence>
<dbReference type="PANTHER" id="PTHR10352">
    <property type="entry name" value="EUKARYOTIC TRANSLATION INITIATION FACTOR 3 SUBUNIT G"/>
    <property type="match status" value="1"/>
</dbReference>
<dbReference type="InterPro" id="IPR012677">
    <property type="entry name" value="Nucleotide-bd_a/b_plait_sf"/>
</dbReference>
<feature type="domain" description="RRM" evidence="5">
    <location>
        <begin position="39"/>
        <end position="140"/>
    </location>
</feature>
<evidence type="ECO:0000259" key="5">
    <source>
        <dbReference type="PROSITE" id="PS50102"/>
    </source>
</evidence>
<dbReference type="InterPro" id="IPR006548">
    <property type="entry name" value="ELAD_HU_SF"/>
</dbReference>
<sequence>MDAKVLSHSIATNSTPSKSYVPSQRYCTAPNVEIGESKTNLIINYLPQGMTQEEVRSLFSSVGEIESCKLVRDKMTVRFVSGGRQWRVLVSTFTVFLVAGQSLGYGFVNYCREDDALKAVSSFNGLRLQNKTIKVSYARPSNENIKGSNLYVSGIPKSMTLNELEAIFRPFGQIITSRILSDNITGLSKGVGFVRFDKKEEAELAIQTLNGTVPAGCVDQITVKFANNPATNTAKSVLQELEAAQQVAASNLMPLTLLGAAAPLRSAIGPIHHAPLAAKYRYSPLATTIPGAAAPAVTAQATADYLTTMLQMSQMNALAGMAAAAAPTATPLAALAPAAAATEPAGFCLFAYNLSPDTEDSLLWQLFGPFGAVLSVKVIRDFATTKCKGYAFVTMMNYADACNAIAALNGTQIAGRSLQVGLAGVSQ</sequence>
<keyword evidence="2" id="KW-0677">Repeat</keyword>
<dbReference type="InterPro" id="IPR000504">
    <property type="entry name" value="RRM_dom"/>
</dbReference>
<dbReference type="STRING" id="53326.A0A016VNK9"/>
<dbReference type="GO" id="GO:0008266">
    <property type="term" value="F:poly(U) RNA binding"/>
    <property type="evidence" value="ECO:0007669"/>
    <property type="project" value="UniProtKB-ARBA"/>
</dbReference>
<evidence type="ECO:0000256" key="3">
    <source>
        <dbReference type="ARBA" id="ARBA00022884"/>
    </source>
</evidence>
<accession>A0A016VNK9</accession>
<evidence type="ECO:0000313" key="7">
    <source>
        <dbReference type="Proteomes" id="UP000024635"/>
    </source>
</evidence>
<dbReference type="InterPro" id="IPR035979">
    <property type="entry name" value="RBD_domain_sf"/>
</dbReference>
<evidence type="ECO:0000256" key="4">
    <source>
        <dbReference type="PROSITE-ProRule" id="PRU00176"/>
    </source>
</evidence>
<dbReference type="CDD" id="cd12377">
    <property type="entry name" value="RRM3_Hu"/>
    <property type="match status" value="1"/>
</dbReference>
<evidence type="ECO:0000256" key="1">
    <source>
        <dbReference type="ARBA" id="ARBA00006266"/>
    </source>
</evidence>
<reference evidence="7" key="1">
    <citation type="journal article" date="2015" name="Nat. Genet.">
        <title>The genome and transcriptome of the zoonotic hookworm Ancylostoma ceylanicum identify infection-specific gene families.</title>
        <authorList>
            <person name="Schwarz E.M."/>
            <person name="Hu Y."/>
            <person name="Antoshechkin I."/>
            <person name="Miller M.M."/>
            <person name="Sternberg P.W."/>
            <person name="Aroian R.V."/>
        </authorList>
    </citation>
    <scope>NUCLEOTIDE SEQUENCE</scope>
    <source>
        <strain evidence="7">HY135</strain>
    </source>
</reference>
<feature type="domain" description="RRM" evidence="5">
    <location>
        <begin position="148"/>
        <end position="228"/>
    </location>
</feature>
<dbReference type="CDD" id="cd12650">
    <property type="entry name" value="RRM1_Hu"/>
    <property type="match status" value="1"/>
</dbReference>
<dbReference type="EMBL" id="JARK01001343">
    <property type="protein sequence ID" value="EYC28587.1"/>
    <property type="molecule type" value="Genomic_DNA"/>
</dbReference>
<gene>
    <name evidence="6" type="primary">Acey_s0007.g3301</name>
    <name evidence="6" type="synonym">Acey-exc-7</name>
    <name evidence="6" type="ORF">Y032_0007g3301</name>
</gene>
<comment type="caution">
    <text evidence="6">The sequence shown here is derived from an EMBL/GenBank/DDBJ whole genome shotgun (WGS) entry which is preliminary data.</text>
</comment>
<dbReference type="PRINTS" id="PR00961">
    <property type="entry name" value="HUDSXLRNA"/>
</dbReference>
<evidence type="ECO:0000256" key="2">
    <source>
        <dbReference type="ARBA" id="ARBA00022737"/>
    </source>
</evidence>
<dbReference type="Pfam" id="PF00076">
    <property type="entry name" value="RRM_1"/>
    <property type="match status" value="4"/>
</dbReference>
<dbReference type="InterPro" id="IPR002343">
    <property type="entry name" value="Hud_Sxl_RNA"/>
</dbReference>
<dbReference type="SUPFAM" id="SSF54928">
    <property type="entry name" value="RNA-binding domain, RBD"/>
    <property type="match status" value="2"/>
</dbReference>
<dbReference type="FunFam" id="3.30.70.330:FF:000205">
    <property type="entry name" value="Sex lethal, isoform B"/>
    <property type="match status" value="1"/>
</dbReference>
<dbReference type="AlphaFoldDB" id="A0A016VNK9"/>
<dbReference type="CDD" id="cd12652">
    <property type="entry name" value="RRM2_Hu"/>
    <property type="match status" value="1"/>
</dbReference>
<dbReference type="NCBIfam" id="TIGR01661">
    <property type="entry name" value="ELAV_HUD_SF"/>
    <property type="match status" value="1"/>
</dbReference>
<name>A0A016VNK9_9BILA</name>
<dbReference type="GO" id="GO:0005634">
    <property type="term" value="C:nucleus"/>
    <property type="evidence" value="ECO:0007669"/>
    <property type="project" value="UniProtKB-ARBA"/>
</dbReference>
<dbReference type="GO" id="GO:1990904">
    <property type="term" value="C:ribonucleoprotein complex"/>
    <property type="evidence" value="ECO:0007669"/>
    <property type="project" value="InterPro"/>
</dbReference>
<dbReference type="FunFam" id="3.30.70.330:FF:000480">
    <property type="entry name" value="Fne, isoform A"/>
    <property type="match status" value="1"/>
</dbReference>
<feature type="domain" description="RRM" evidence="5">
    <location>
        <begin position="347"/>
        <end position="425"/>
    </location>
</feature>
<dbReference type="PROSITE" id="PS50102">
    <property type="entry name" value="RRM"/>
    <property type="match status" value="3"/>
</dbReference>
<dbReference type="GO" id="GO:0050686">
    <property type="term" value="P:negative regulation of mRNA processing"/>
    <property type="evidence" value="ECO:0007669"/>
    <property type="project" value="UniProtKB-ARBA"/>
</dbReference>
<keyword evidence="7" id="KW-1185">Reference proteome</keyword>
<organism evidence="6 7">
    <name type="scientific">Ancylostoma ceylanicum</name>
    <dbReference type="NCBI Taxonomy" id="53326"/>
    <lineage>
        <taxon>Eukaryota</taxon>
        <taxon>Metazoa</taxon>
        <taxon>Ecdysozoa</taxon>
        <taxon>Nematoda</taxon>
        <taxon>Chromadorea</taxon>
        <taxon>Rhabditida</taxon>
        <taxon>Rhabditina</taxon>
        <taxon>Rhabditomorpha</taxon>
        <taxon>Strongyloidea</taxon>
        <taxon>Ancylostomatidae</taxon>
        <taxon>Ancylostomatinae</taxon>
        <taxon>Ancylostoma</taxon>
    </lineage>
</organism>
<proteinExistence type="inferred from homology"/>
<dbReference type="Proteomes" id="UP000024635">
    <property type="component" value="Unassembled WGS sequence"/>
</dbReference>
<dbReference type="SMART" id="SM00360">
    <property type="entry name" value="RRM"/>
    <property type="match status" value="3"/>
</dbReference>
<keyword evidence="3 4" id="KW-0694">RNA-binding</keyword>
<dbReference type="Gene3D" id="3.30.70.330">
    <property type="match status" value="3"/>
</dbReference>
<protein>
    <recommendedName>
        <fullName evidence="5">RRM domain-containing protein</fullName>
    </recommendedName>
</protein>
<comment type="similarity">
    <text evidence="1">Belongs to the RRM elav family.</text>
</comment>
<dbReference type="InterPro" id="IPR034775">
    <property type="entry name" value="Elav_RRM1"/>
</dbReference>